<keyword evidence="2" id="KW-1185">Reference proteome</keyword>
<accession>A0A9N8E964</accession>
<comment type="caution">
    <text evidence="1">The sequence shown here is derived from an EMBL/GenBank/DDBJ whole genome shotgun (WGS) entry which is preliminary data.</text>
</comment>
<dbReference type="Proteomes" id="UP001153069">
    <property type="component" value="Unassembled WGS sequence"/>
</dbReference>
<evidence type="ECO:0000313" key="2">
    <source>
        <dbReference type="Proteomes" id="UP001153069"/>
    </source>
</evidence>
<sequence>MKNNLSLSAILEKARELLPIAALGFSYIKDGAEIPLEDNNVFVSLITRPNLNERIIRVKNLQDDFSSFTSIKDALHLVDATSDDVRLPVSNDKFPKPLTEFSEPQIEELVHAIDTIRRRKEVVPIEQSYEATRRLYIDPILLASARVAGGEEKDIKMMVEQVYESEDVNGPIDYVFSFNDVTICVTEGKKDSLDRGIAQNIAQLVAVRDTNTRKRKRKHHEMEKEQQTIFGIATTYVEWSFIRLEGSTINCTNNTQVHQLGETGRH</sequence>
<organism evidence="1 2">
    <name type="scientific">Seminavis robusta</name>
    <dbReference type="NCBI Taxonomy" id="568900"/>
    <lineage>
        <taxon>Eukaryota</taxon>
        <taxon>Sar</taxon>
        <taxon>Stramenopiles</taxon>
        <taxon>Ochrophyta</taxon>
        <taxon>Bacillariophyta</taxon>
        <taxon>Bacillariophyceae</taxon>
        <taxon>Bacillariophycidae</taxon>
        <taxon>Naviculales</taxon>
        <taxon>Naviculaceae</taxon>
        <taxon>Seminavis</taxon>
    </lineage>
</organism>
<dbReference type="EMBL" id="CAICTM010000794">
    <property type="protein sequence ID" value="CAB9516603.1"/>
    <property type="molecule type" value="Genomic_DNA"/>
</dbReference>
<dbReference type="AlphaFoldDB" id="A0A9N8E964"/>
<gene>
    <name evidence="1" type="ORF">SEMRO_795_G203470.1</name>
</gene>
<proteinExistence type="predicted"/>
<protein>
    <submittedName>
        <fullName evidence="1">Uncharacterized protein</fullName>
    </submittedName>
</protein>
<evidence type="ECO:0000313" key="1">
    <source>
        <dbReference type="EMBL" id="CAB9516603.1"/>
    </source>
</evidence>
<dbReference type="OrthoDB" id="2414517at2759"/>
<name>A0A9N8E964_9STRA</name>
<reference evidence="1" key="1">
    <citation type="submission" date="2020-06" db="EMBL/GenBank/DDBJ databases">
        <authorList>
            <consortium name="Plant Systems Biology data submission"/>
        </authorList>
    </citation>
    <scope>NUCLEOTIDE SEQUENCE</scope>
    <source>
        <strain evidence="1">D6</strain>
    </source>
</reference>